<dbReference type="RefSeq" id="WP_101537365.1">
    <property type="nucleotide sequence ID" value="NZ_MXAV01000020.1"/>
</dbReference>
<evidence type="ECO:0008006" key="3">
    <source>
        <dbReference type="Google" id="ProtNLM"/>
    </source>
</evidence>
<dbReference type="InParanoid" id="A0A2I1DMY8"/>
<evidence type="ECO:0000313" key="1">
    <source>
        <dbReference type="EMBL" id="PKY11241.1"/>
    </source>
</evidence>
<reference evidence="1 2" key="1">
    <citation type="submission" date="2017-03" db="EMBL/GenBank/DDBJ databases">
        <title>Draft genime sequence of the acidophilic sulfur-oxidizing bacterium Acidithiobacillus sp. SH, isolated from seawater.</title>
        <authorList>
            <person name="Sharmin S."/>
            <person name="Tokuhisa M."/>
            <person name="Kanao T."/>
            <person name="Kamimura K."/>
        </authorList>
    </citation>
    <scope>NUCLEOTIDE SEQUENCE [LARGE SCALE GENOMIC DNA]</scope>
    <source>
        <strain evidence="1 2">SH</strain>
    </source>
</reference>
<comment type="caution">
    <text evidence="1">The sequence shown here is derived from an EMBL/GenBank/DDBJ whole genome shotgun (WGS) entry which is preliminary data.</text>
</comment>
<dbReference type="EMBL" id="MXAV01000020">
    <property type="protein sequence ID" value="PKY11241.1"/>
    <property type="molecule type" value="Genomic_DNA"/>
</dbReference>
<evidence type="ECO:0000313" key="2">
    <source>
        <dbReference type="Proteomes" id="UP000234329"/>
    </source>
</evidence>
<organism evidence="1 2">
    <name type="scientific">Acidithiobacillus marinus</name>
    <dbReference type="NCBI Taxonomy" id="187490"/>
    <lineage>
        <taxon>Bacteria</taxon>
        <taxon>Pseudomonadati</taxon>
        <taxon>Pseudomonadota</taxon>
        <taxon>Acidithiobacillia</taxon>
        <taxon>Acidithiobacillales</taxon>
        <taxon>Acidithiobacillaceae</taxon>
        <taxon>Acidithiobacillus</taxon>
    </lineage>
</organism>
<name>A0A2I1DMY8_9PROT</name>
<dbReference type="Proteomes" id="UP000234329">
    <property type="component" value="Unassembled WGS sequence"/>
</dbReference>
<accession>A0A2I1DMY8</accession>
<keyword evidence="2" id="KW-1185">Reference proteome</keyword>
<sequence>MSDASMQQELETVRQLTQVLENQKQWLAQGDWTQPMPDADMTERLGKRLLSMRSNHPEAVPSAELKEAVLMLQEHYSALDHALRVAGSGLGEALMMLREQTGLVYGSAESTGRSLGSA</sequence>
<protein>
    <recommendedName>
        <fullName evidence="3">Flagellar protein FlgN</fullName>
    </recommendedName>
</protein>
<proteinExistence type="predicted"/>
<dbReference type="OrthoDB" id="9913015at2"/>
<dbReference type="AlphaFoldDB" id="A0A2I1DMY8"/>
<gene>
    <name evidence="1" type="ORF">B1757_05480</name>
</gene>